<name>A0A563EWA8_9PSEU</name>
<accession>A0A563EWA8</accession>
<dbReference type="InterPro" id="IPR013154">
    <property type="entry name" value="ADH-like_N"/>
</dbReference>
<dbReference type="GO" id="GO:0003960">
    <property type="term" value="F:quinone reductase (NADPH) activity"/>
    <property type="evidence" value="ECO:0007669"/>
    <property type="project" value="InterPro"/>
</dbReference>
<dbReference type="AlphaFoldDB" id="A0A563EWA8"/>
<dbReference type="InterPro" id="IPR047618">
    <property type="entry name" value="QOR-like"/>
</dbReference>
<dbReference type="Proteomes" id="UP000316639">
    <property type="component" value="Unassembled WGS sequence"/>
</dbReference>
<sequence length="319" mass="33275">MTKAVVVRTAGGPEALEYSDVDVRAPGDGELLVRVRASGVNYIDTYQRSGGYPLELPATLGLEGAGEVVESRADGFAAGDRVGWMSVLGSYAELAVVPAAAAVKIPEGVSDELAAASLLQGITAHYLLHSTHEVKAGETVLVHAAAGGMGLLLTQWAKAKGARVIGTVSTDEKEKLAREAGASDVLRYGDFASEVRRLTDGRGVDVVYDGVGKDTFDGSLASVRIRGLVALFGAASGAVPPVDPQRLNQAGSVFLTRPSTGAYLLTREELEWRAGDVLAAVADGTLSIRIGGRYPLAEAARAHEDLQARRTTGKLLLVP</sequence>
<keyword evidence="2" id="KW-0560">Oxidoreductase</keyword>
<evidence type="ECO:0000313" key="4">
    <source>
        <dbReference type="EMBL" id="TWP51933.1"/>
    </source>
</evidence>
<dbReference type="Pfam" id="PF08240">
    <property type="entry name" value="ADH_N"/>
    <property type="match status" value="1"/>
</dbReference>
<dbReference type="GO" id="GO:0070402">
    <property type="term" value="F:NADPH binding"/>
    <property type="evidence" value="ECO:0007669"/>
    <property type="project" value="TreeGrafter"/>
</dbReference>
<dbReference type="InterPro" id="IPR013149">
    <property type="entry name" value="ADH-like_C"/>
</dbReference>
<dbReference type="InterPro" id="IPR020843">
    <property type="entry name" value="ER"/>
</dbReference>
<evidence type="ECO:0000256" key="1">
    <source>
        <dbReference type="ARBA" id="ARBA00022857"/>
    </source>
</evidence>
<keyword evidence="1" id="KW-0521">NADP</keyword>
<dbReference type="Pfam" id="PF00107">
    <property type="entry name" value="ADH_zinc_N"/>
    <property type="match status" value="1"/>
</dbReference>
<dbReference type="SUPFAM" id="SSF51735">
    <property type="entry name" value="NAD(P)-binding Rossmann-fold domains"/>
    <property type="match status" value="1"/>
</dbReference>
<dbReference type="GO" id="GO:0005829">
    <property type="term" value="C:cytosol"/>
    <property type="evidence" value="ECO:0007669"/>
    <property type="project" value="TreeGrafter"/>
</dbReference>
<dbReference type="EMBL" id="VOBR01000007">
    <property type="protein sequence ID" value="TWP51933.1"/>
    <property type="molecule type" value="Genomic_DNA"/>
</dbReference>
<evidence type="ECO:0000256" key="2">
    <source>
        <dbReference type="ARBA" id="ARBA00023002"/>
    </source>
</evidence>
<feature type="domain" description="Enoyl reductase (ER)" evidence="3">
    <location>
        <begin position="11"/>
        <end position="317"/>
    </location>
</feature>
<dbReference type="OrthoDB" id="9805883at2"/>
<evidence type="ECO:0000259" key="3">
    <source>
        <dbReference type="SMART" id="SM00829"/>
    </source>
</evidence>
<dbReference type="PROSITE" id="PS01162">
    <property type="entry name" value="QOR_ZETA_CRYSTAL"/>
    <property type="match status" value="1"/>
</dbReference>
<dbReference type="RefSeq" id="WP_146351849.1">
    <property type="nucleotide sequence ID" value="NZ_VOBR01000007.1"/>
</dbReference>
<reference evidence="4 5" key="1">
    <citation type="submission" date="2019-07" db="EMBL/GenBank/DDBJ databases">
        <title>Lentzea xizangensis sp. nov., isolated from Qinghai-Tibetan Plateau Soils.</title>
        <authorList>
            <person name="Huang J."/>
        </authorList>
    </citation>
    <scope>NUCLEOTIDE SEQUENCE [LARGE SCALE GENOMIC DNA]</scope>
    <source>
        <strain evidence="4 5">FXJ1.1311</strain>
    </source>
</reference>
<dbReference type="InterPro" id="IPR011032">
    <property type="entry name" value="GroES-like_sf"/>
</dbReference>
<dbReference type="FunFam" id="3.40.50.720:FF:000053">
    <property type="entry name" value="Quinone oxidoreductase 1"/>
    <property type="match status" value="1"/>
</dbReference>
<dbReference type="SMART" id="SM00829">
    <property type="entry name" value="PKS_ER"/>
    <property type="match status" value="1"/>
</dbReference>
<evidence type="ECO:0000313" key="5">
    <source>
        <dbReference type="Proteomes" id="UP000316639"/>
    </source>
</evidence>
<dbReference type="SUPFAM" id="SSF50129">
    <property type="entry name" value="GroES-like"/>
    <property type="match status" value="1"/>
</dbReference>
<dbReference type="PANTHER" id="PTHR48106:SF13">
    <property type="entry name" value="QUINONE OXIDOREDUCTASE-RELATED"/>
    <property type="match status" value="1"/>
</dbReference>
<dbReference type="Gene3D" id="3.90.180.10">
    <property type="entry name" value="Medium-chain alcohol dehydrogenases, catalytic domain"/>
    <property type="match status" value="1"/>
</dbReference>
<gene>
    <name evidence="4" type="ORF">FKR81_13925</name>
</gene>
<dbReference type="GO" id="GO:0035925">
    <property type="term" value="F:mRNA 3'-UTR AU-rich region binding"/>
    <property type="evidence" value="ECO:0007669"/>
    <property type="project" value="TreeGrafter"/>
</dbReference>
<comment type="caution">
    <text evidence="4">The sequence shown here is derived from an EMBL/GenBank/DDBJ whole genome shotgun (WGS) entry which is preliminary data.</text>
</comment>
<proteinExistence type="predicted"/>
<dbReference type="Gene3D" id="3.40.50.720">
    <property type="entry name" value="NAD(P)-binding Rossmann-like Domain"/>
    <property type="match status" value="1"/>
</dbReference>
<dbReference type="InterPro" id="IPR002364">
    <property type="entry name" value="Quin_OxRdtase/zeta-crystal_CS"/>
</dbReference>
<dbReference type="InterPro" id="IPR036291">
    <property type="entry name" value="NAD(P)-bd_dom_sf"/>
</dbReference>
<organism evidence="4 5">
    <name type="scientific">Lentzea tibetensis</name>
    <dbReference type="NCBI Taxonomy" id="2591470"/>
    <lineage>
        <taxon>Bacteria</taxon>
        <taxon>Bacillati</taxon>
        <taxon>Actinomycetota</taxon>
        <taxon>Actinomycetes</taxon>
        <taxon>Pseudonocardiales</taxon>
        <taxon>Pseudonocardiaceae</taxon>
        <taxon>Lentzea</taxon>
    </lineage>
</organism>
<dbReference type="CDD" id="cd05286">
    <property type="entry name" value="QOR2"/>
    <property type="match status" value="1"/>
</dbReference>
<dbReference type="PANTHER" id="PTHR48106">
    <property type="entry name" value="QUINONE OXIDOREDUCTASE PIG3-RELATED"/>
    <property type="match status" value="1"/>
</dbReference>
<keyword evidence="5" id="KW-1185">Reference proteome</keyword>
<protein>
    <submittedName>
        <fullName evidence="4">Quinone oxidoreductase</fullName>
    </submittedName>
</protein>
<dbReference type="GO" id="GO:0008270">
    <property type="term" value="F:zinc ion binding"/>
    <property type="evidence" value="ECO:0007669"/>
    <property type="project" value="InterPro"/>
</dbReference>